<dbReference type="InterPro" id="IPR037401">
    <property type="entry name" value="SnoaL-like"/>
</dbReference>
<protein>
    <submittedName>
        <fullName evidence="2">Nuclear transport factor 2 family protein</fullName>
    </submittedName>
</protein>
<proteinExistence type="predicted"/>
<comment type="caution">
    <text evidence="2">The sequence shown here is derived from an EMBL/GenBank/DDBJ whole genome shotgun (WGS) entry which is preliminary data.</text>
</comment>
<accession>A0ABU8SD12</accession>
<dbReference type="SUPFAM" id="SSF54427">
    <property type="entry name" value="NTF2-like"/>
    <property type="match status" value="1"/>
</dbReference>
<dbReference type="Proteomes" id="UP001379235">
    <property type="component" value="Unassembled WGS sequence"/>
</dbReference>
<organism evidence="2 3">
    <name type="scientific">Novosphingobium aquae</name>
    <dbReference type="NCBI Taxonomy" id="3133435"/>
    <lineage>
        <taxon>Bacteria</taxon>
        <taxon>Pseudomonadati</taxon>
        <taxon>Pseudomonadota</taxon>
        <taxon>Alphaproteobacteria</taxon>
        <taxon>Sphingomonadales</taxon>
        <taxon>Sphingomonadaceae</taxon>
        <taxon>Novosphingobium</taxon>
    </lineage>
</organism>
<dbReference type="Pfam" id="PF13577">
    <property type="entry name" value="SnoaL_4"/>
    <property type="match status" value="1"/>
</dbReference>
<dbReference type="Gene3D" id="3.10.450.50">
    <property type="match status" value="1"/>
</dbReference>
<feature type="domain" description="SnoaL-like" evidence="1">
    <location>
        <begin position="6"/>
        <end position="133"/>
    </location>
</feature>
<evidence type="ECO:0000313" key="2">
    <source>
        <dbReference type="EMBL" id="MEJ6011755.1"/>
    </source>
</evidence>
<name>A0ABU8SD12_9SPHN</name>
<reference evidence="2 3" key="1">
    <citation type="submission" date="2024-03" db="EMBL/GenBank/DDBJ databases">
        <authorList>
            <person name="Jo J.-H."/>
        </authorList>
    </citation>
    <scope>NUCLEOTIDE SEQUENCE [LARGE SCALE GENOMIC DNA]</scope>
    <source>
        <strain evidence="2 3">AS3R-12</strain>
    </source>
</reference>
<dbReference type="InterPro" id="IPR032710">
    <property type="entry name" value="NTF2-like_dom_sf"/>
</dbReference>
<dbReference type="CDD" id="cd00531">
    <property type="entry name" value="NTF2_like"/>
    <property type="match status" value="1"/>
</dbReference>
<evidence type="ECO:0000313" key="3">
    <source>
        <dbReference type="Proteomes" id="UP001379235"/>
    </source>
</evidence>
<evidence type="ECO:0000259" key="1">
    <source>
        <dbReference type="Pfam" id="PF13577"/>
    </source>
</evidence>
<dbReference type="EMBL" id="JBBHJY010000010">
    <property type="protein sequence ID" value="MEJ6011755.1"/>
    <property type="molecule type" value="Genomic_DNA"/>
</dbReference>
<dbReference type="RefSeq" id="WP_339969286.1">
    <property type="nucleotide sequence ID" value="NZ_JBBHJY010000010.1"/>
</dbReference>
<gene>
    <name evidence="2" type="ORF">WG900_17725</name>
</gene>
<keyword evidence="3" id="KW-1185">Reference proteome</keyword>
<sequence>MDLRLQEMLDHHEIRQVLATYCHACDRADEILMTDCYSGADSFDDHGLVRAAGPEYARQMTDLVRLRTDAVSHILGQSLIKVNGDKAVSETFFLGLMRLKPDEDGVSRLNQLAGRFVDELVRVDGAWKIRRRTCVRDTSLTLRVEEDMQATYGLAAGTRNASDPGATLLKLAHHTG</sequence>